<evidence type="ECO:0000256" key="7">
    <source>
        <dbReference type="ARBA" id="ARBA00023170"/>
    </source>
</evidence>
<reference evidence="10" key="1">
    <citation type="submission" date="2021-02" db="EMBL/GenBank/DDBJ databases">
        <authorList>
            <person name="Nowell W R."/>
        </authorList>
    </citation>
    <scope>NUCLEOTIDE SEQUENCE</scope>
</reference>
<keyword evidence="1" id="KW-0479">Metal-binding</keyword>
<evidence type="ECO:0000256" key="5">
    <source>
        <dbReference type="ARBA" id="ARBA00023125"/>
    </source>
</evidence>
<dbReference type="EMBL" id="CAJOAZ010000601">
    <property type="protein sequence ID" value="CAF3681808.1"/>
    <property type="molecule type" value="Genomic_DNA"/>
</dbReference>
<evidence type="ECO:0000256" key="2">
    <source>
        <dbReference type="ARBA" id="ARBA00022771"/>
    </source>
</evidence>
<keyword evidence="3" id="KW-0862">Zinc</keyword>
<dbReference type="InterPro" id="IPR001628">
    <property type="entry name" value="Znf_hrmn_rcpt"/>
</dbReference>
<dbReference type="PRINTS" id="PR00047">
    <property type="entry name" value="STROIDFINGER"/>
</dbReference>
<dbReference type="GO" id="GO:0004879">
    <property type="term" value="F:nuclear receptor activity"/>
    <property type="evidence" value="ECO:0007669"/>
    <property type="project" value="TreeGrafter"/>
</dbReference>
<gene>
    <name evidence="10" type="ORF">JYZ213_LOCUS22621</name>
    <name evidence="11" type="ORF">OXD698_LOCUS10970</name>
</gene>
<dbReference type="GO" id="GO:0000978">
    <property type="term" value="F:RNA polymerase II cis-regulatory region sequence-specific DNA binding"/>
    <property type="evidence" value="ECO:0007669"/>
    <property type="project" value="TreeGrafter"/>
</dbReference>
<dbReference type="PANTHER" id="PTHR24082:SF482">
    <property type="entry name" value="NUCLEAR RECEPTOR"/>
    <property type="match status" value="1"/>
</dbReference>
<dbReference type="Gene3D" id="3.30.50.10">
    <property type="entry name" value="Erythroid Transcription Factor GATA-1, subunit A"/>
    <property type="match status" value="1"/>
</dbReference>
<dbReference type="EMBL" id="CAJNOG010000258">
    <property type="protein sequence ID" value="CAF1123638.1"/>
    <property type="molecule type" value="Genomic_DNA"/>
</dbReference>
<dbReference type="PANTHER" id="PTHR24082">
    <property type="entry name" value="NUCLEAR HORMONE RECEPTOR"/>
    <property type="match status" value="1"/>
</dbReference>
<dbReference type="AlphaFoldDB" id="A0A814QQ71"/>
<keyword evidence="5" id="KW-0238">DNA-binding</keyword>
<keyword evidence="8" id="KW-0539">Nucleus</keyword>
<evidence type="ECO:0000256" key="6">
    <source>
        <dbReference type="ARBA" id="ARBA00023163"/>
    </source>
</evidence>
<proteinExistence type="predicted"/>
<dbReference type="PROSITE" id="PS51030">
    <property type="entry name" value="NUCLEAR_REC_DBD_2"/>
    <property type="match status" value="1"/>
</dbReference>
<name>A0A814QQ71_9BILA</name>
<dbReference type="Proteomes" id="UP000663844">
    <property type="component" value="Unassembled WGS sequence"/>
</dbReference>
<evidence type="ECO:0000256" key="8">
    <source>
        <dbReference type="ARBA" id="ARBA00023242"/>
    </source>
</evidence>
<dbReference type="GO" id="GO:0045944">
    <property type="term" value="P:positive regulation of transcription by RNA polymerase II"/>
    <property type="evidence" value="ECO:0007669"/>
    <property type="project" value="TreeGrafter"/>
</dbReference>
<protein>
    <recommendedName>
        <fullName evidence="9">Nuclear receptor domain-containing protein</fullName>
    </recommendedName>
</protein>
<dbReference type="SUPFAM" id="SSF57716">
    <property type="entry name" value="Glucocorticoid receptor-like (DNA-binding domain)"/>
    <property type="match status" value="1"/>
</dbReference>
<organism evidence="10 12">
    <name type="scientific">Adineta steineri</name>
    <dbReference type="NCBI Taxonomy" id="433720"/>
    <lineage>
        <taxon>Eukaryota</taxon>
        <taxon>Metazoa</taxon>
        <taxon>Spiralia</taxon>
        <taxon>Gnathifera</taxon>
        <taxon>Rotifera</taxon>
        <taxon>Eurotatoria</taxon>
        <taxon>Bdelloidea</taxon>
        <taxon>Adinetida</taxon>
        <taxon>Adinetidae</taxon>
        <taxon>Adineta</taxon>
    </lineage>
</organism>
<keyword evidence="4" id="KW-0805">Transcription regulation</keyword>
<comment type="caution">
    <text evidence="10">The sequence shown here is derived from an EMBL/GenBank/DDBJ whole genome shotgun (WGS) entry which is preliminary data.</text>
</comment>
<evidence type="ECO:0000256" key="1">
    <source>
        <dbReference type="ARBA" id="ARBA00022723"/>
    </source>
</evidence>
<dbReference type="GO" id="GO:0030154">
    <property type="term" value="P:cell differentiation"/>
    <property type="evidence" value="ECO:0007669"/>
    <property type="project" value="TreeGrafter"/>
</dbReference>
<dbReference type="Proteomes" id="UP000663845">
    <property type="component" value="Unassembled WGS sequence"/>
</dbReference>
<keyword evidence="2" id="KW-0863">Zinc-finger</keyword>
<dbReference type="Pfam" id="PF00105">
    <property type="entry name" value="zf-C4"/>
    <property type="match status" value="1"/>
</dbReference>
<keyword evidence="6" id="KW-0804">Transcription</keyword>
<sequence length="363" mass="41961">MMKLKNSRIKQKLSYPLMCSICGDIARGVNFSAASCMSCKMFFRRHAESGLLGQQCHFGGKCKITQTTRKFCAPCRLKLCFKVGMDPQLIRHSQRQYNNNNIRLPKLTTIGILNNDRSMLTLDEWNLLSNIINTYDEQNLLIQTKDFFKNQFSLPPKIRCKDSKIFNYIGSIYSTLYTFIEHCPLFYSLPVTIQKILIKRNLGSIGSFNALFISKEMNAFENESYSNLIDDMYGNGQSKRAIQASRRLDENGILIKIISILMIFSSNCTIISIDHLENIHIVFNPQILLHIENLIVTMLWKYLIYQYGYKEGILRYVSLVKSILDMIQRMGDGLNVKRHWNMVENIAEEKLRLLSLKDGLSNN</sequence>
<keyword evidence="7" id="KW-0675">Receptor</keyword>
<dbReference type="InterPro" id="IPR013088">
    <property type="entry name" value="Znf_NHR/GATA"/>
</dbReference>
<feature type="domain" description="Nuclear receptor" evidence="9">
    <location>
        <begin position="16"/>
        <end position="92"/>
    </location>
</feature>
<dbReference type="SMART" id="SM00399">
    <property type="entry name" value="ZnF_C4"/>
    <property type="match status" value="1"/>
</dbReference>
<dbReference type="InterPro" id="IPR050234">
    <property type="entry name" value="Nuclear_hormone_rcpt_NR1"/>
</dbReference>
<dbReference type="PROSITE" id="PS00031">
    <property type="entry name" value="NUCLEAR_REC_DBD_1"/>
    <property type="match status" value="1"/>
</dbReference>
<dbReference type="GO" id="GO:0008270">
    <property type="term" value="F:zinc ion binding"/>
    <property type="evidence" value="ECO:0007669"/>
    <property type="project" value="UniProtKB-KW"/>
</dbReference>
<evidence type="ECO:0000313" key="10">
    <source>
        <dbReference type="EMBL" id="CAF1123638.1"/>
    </source>
</evidence>
<dbReference type="GO" id="GO:0000122">
    <property type="term" value="P:negative regulation of transcription by RNA polymerase II"/>
    <property type="evidence" value="ECO:0007669"/>
    <property type="project" value="TreeGrafter"/>
</dbReference>
<evidence type="ECO:0000259" key="9">
    <source>
        <dbReference type="PROSITE" id="PS51030"/>
    </source>
</evidence>
<evidence type="ECO:0000256" key="4">
    <source>
        <dbReference type="ARBA" id="ARBA00023015"/>
    </source>
</evidence>
<evidence type="ECO:0000313" key="11">
    <source>
        <dbReference type="EMBL" id="CAF3681808.1"/>
    </source>
</evidence>
<evidence type="ECO:0000256" key="3">
    <source>
        <dbReference type="ARBA" id="ARBA00022833"/>
    </source>
</evidence>
<evidence type="ECO:0000313" key="12">
    <source>
        <dbReference type="Proteomes" id="UP000663845"/>
    </source>
</evidence>
<accession>A0A814QQ71</accession>